<dbReference type="OrthoDB" id="405996at2759"/>
<protein>
    <submittedName>
        <fullName evidence="1">Uncharacterized protein</fullName>
    </submittedName>
</protein>
<sequence length="95" mass="10547">MATCVGLKPSFVLPPIPHPHPYEHIAIIATDEGLVMRPYLTGLSHSLSYIRIPWGKHPNVQELQHDGNDSSIDWKSSVVIYGIVGIMELFNGTEI</sequence>
<accession>A0A8I3A8W0</accession>
<organism evidence="1 2">
    <name type="scientific">Boletus reticuloceps</name>
    <dbReference type="NCBI Taxonomy" id="495285"/>
    <lineage>
        <taxon>Eukaryota</taxon>
        <taxon>Fungi</taxon>
        <taxon>Dikarya</taxon>
        <taxon>Basidiomycota</taxon>
        <taxon>Agaricomycotina</taxon>
        <taxon>Agaricomycetes</taxon>
        <taxon>Agaricomycetidae</taxon>
        <taxon>Boletales</taxon>
        <taxon>Boletineae</taxon>
        <taxon>Boletaceae</taxon>
        <taxon>Boletoideae</taxon>
        <taxon>Boletus</taxon>
    </lineage>
</organism>
<dbReference type="EMBL" id="JAGFBS010000012">
    <property type="protein sequence ID" value="KAG6376216.1"/>
    <property type="molecule type" value="Genomic_DNA"/>
</dbReference>
<evidence type="ECO:0000313" key="2">
    <source>
        <dbReference type="Proteomes" id="UP000683000"/>
    </source>
</evidence>
<dbReference type="AlphaFoldDB" id="A0A8I3A8W0"/>
<dbReference type="Proteomes" id="UP000683000">
    <property type="component" value="Unassembled WGS sequence"/>
</dbReference>
<proteinExistence type="predicted"/>
<name>A0A8I3A8W0_9AGAM</name>
<gene>
    <name evidence="1" type="ORF">JVT61DRAFT_2191</name>
</gene>
<evidence type="ECO:0000313" key="1">
    <source>
        <dbReference type="EMBL" id="KAG6376216.1"/>
    </source>
</evidence>
<keyword evidence="2" id="KW-1185">Reference proteome</keyword>
<comment type="caution">
    <text evidence="1">The sequence shown here is derived from an EMBL/GenBank/DDBJ whole genome shotgun (WGS) entry which is preliminary data.</text>
</comment>
<reference evidence="1" key="1">
    <citation type="submission" date="2021-03" db="EMBL/GenBank/DDBJ databases">
        <title>Evolutionary innovations through gain and loss of genes in the ectomycorrhizal Boletales.</title>
        <authorList>
            <person name="Wu G."/>
            <person name="Miyauchi S."/>
            <person name="Morin E."/>
            <person name="Yang Z.-L."/>
            <person name="Xu J."/>
            <person name="Martin F.M."/>
        </authorList>
    </citation>
    <scope>NUCLEOTIDE SEQUENCE</scope>
    <source>
        <strain evidence="1">BR01</strain>
    </source>
</reference>